<organism evidence="2 3">
    <name type="scientific">Ensete ventricosum</name>
    <name type="common">Abyssinian banana</name>
    <name type="synonym">Musa ensete</name>
    <dbReference type="NCBI Taxonomy" id="4639"/>
    <lineage>
        <taxon>Eukaryota</taxon>
        <taxon>Viridiplantae</taxon>
        <taxon>Streptophyta</taxon>
        <taxon>Embryophyta</taxon>
        <taxon>Tracheophyta</taxon>
        <taxon>Spermatophyta</taxon>
        <taxon>Magnoliopsida</taxon>
        <taxon>Liliopsida</taxon>
        <taxon>Zingiberales</taxon>
        <taxon>Musaceae</taxon>
        <taxon>Ensete</taxon>
    </lineage>
</organism>
<keyword evidence="1" id="KW-0175">Coiled coil</keyword>
<evidence type="ECO:0000313" key="2">
    <source>
        <dbReference type="EMBL" id="RRT39339.1"/>
    </source>
</evidence>
<gene>
    <name evidence="2" type="ORF">B296_00059227</name>
</gene>
<name>A0A426XIL3_ENSVE</name>
<reference evidence="2 3" key="1">
    <citation type="journal article" date="2014" name="Agronomy (Basel)">
        <title>A Draft Genome Sequence for Ensete ventricosum, the Drought-Tolerant Tree Against Hunger.</title>
        <authorList>
            <person name="Harrison J."/>
            <person name="Moore K.A."/>
            <person name="Paszkiewicz K."/>
            <person name="Jones T."/>
            <person name="Grant M."/>
            <person name="Ambacheew D."/>
            <person name="Muzemil S."/>
            <person name="Studholme D.J."/>
        </authorList>
    </citation>
    <scope>NUCLEOTIDE SEQUENCE [LARGE SCALE GENOMIC DNA]</scope>
</reference>
<feature type="non-terminal residue" evidence="2">
    <location>
        <position position="1"/>
    </location>
</feature>
<proteinExistence type="predicted"/>
<evidence type="ECO:0000313" key="3">
    <source>
        <dbReference type="Proteomes" id="UP000287651"/>
    </source>
</evidence>
<sequence length="100" mass="11206">DTGVRGKATGSNYGGGPFYMAVSFFNCPACEPADFYNDRSATIDIPLDTAKDLRKKEKELQAKEAELNKKEKELKRREEAAARGNISASYSRHCFSYFLI</sequence>
<evidence type="ECO:0000256" key="1">
    <source>
        <dbReference type="SAM" id="Coils"/>
    </source>
</evidence>
<comment type="caution">
    <text evidence="2">The sequence shown here is derived from an EMBL/GenBank/DDBJ whole genome shotgun (WGS) entry which is preliminary data.</text>
</comment>
<feature type="coiled-coil region" evidence="1">
    <location>
        <begin position="50"/>
        <end position="82"/>
    </location>
</feature>
<dbReference type="EMBL" id="AMZH03020273">
    <property type="protein sequence ID" value="RRT39339.1"/>
    <property type="molecule type" value="Genomic_DNA"/>
</dbReference>
<accession>A0A426XIL3</accession>
<dbReference type="Proteomes" id="UP000287651">
    <property type="component" value="Unassembled WGS sequence"/>
</dbReference>
<protein>
    <submittedName>
        <fullName evidence="2">Uncharacterized protein</fullName>
    </submittedName>
</protein>
<dbReference type="AlphaFoldDB" id="A0A426XIL3"/>